<proteinExistence type="inferred from homology"/>
<dbReference type="InterPro" id="IPR001351">
    <property type="entry name" value="Ribosomal_uS3_C"/>
</dbReference>
<evidence type="ECO:0000259" key="10">
    <source>
        <dbReference type="PROSITE" id="PS50823"/>
    </source>
</evidence>
<comment type="subunit">
    <text evidence="8">Part of the 30S ribosomal subunit. Forms a tight complex with proteins S10 and S14.</text>
</comment>
<evidence type="ECO:0000256" key="8">
    <source>
        <dbReference type="HAMAP-Rule" id="MF_01309"/>
    </source>
</evidence>
<dbReference type="InterPro" id="IPR057258">
    <property type="entry name" value="Ribosomal_uS3"/>
</dbReference>
<dbReference type="PANTHER" id="PTHR11760">
    <property type="entry name" value="30S/40S RIBOSOMAL PROTEIN S3"/>
    <property type="match status" value="1"/>
</dbReference>
<reference evidence="11 12" key="1">
    <citation type="submission" date="2015-01" db="EMBL/GenBank/DDBJ databases">
        <title>Draft genome sequence of Rickettsia monacensis strain IrR/Munich.</title>
        <authorList>
            <person name="Felsheim R.F."/>
            <person name="Johnson S.L."/>
            <person name="Kurtti T.J."/>
            <person name="Munderloh U.G."/>
        </authorList>
    </citation>
    <scope>NUCLEOTIDE SEQUENCE [LARGE SCALE GENOMIC DNA]</scope>
    <source>
        <strain evidence="11 12">IrR/Munich</strain>
    </source>
</reference>
<comment type="similarity">
    <text evidence="1 8 9">Belongs to the universal ribosomal protein uS3 family.</text>
</comment>
<evidence type="ECO:0000313" key="11">
    <source>
        <dbReference type="EMBL" id="CEO17987.1"/>
    </source>
</evidence>
<dbReference type="Pfam" id="PF00189">
    <property type="entry name" value="Ribosomal_S3_C"/>
    <property type="match status" value="1"/>
</dbReference>
<keyword evidence="12" id="KW-1185">Reference proteome</keyword>
<dbReference type="InterPro" id="IPR009019">
    <property type="entry name" value="KH_sf_prok-type"/>
</dbReference>
<dbReference type="HOGENOM" id="CLU_058591_0_2_5"/>
<dbReference type="InterPro" id="IPR004044">
    <property type="entry name" value="KH_dom_type_2"/>
</dbReference>
<reference evidence="12" key="2">
    <citation type="submission" date="2015-01" db="EMBL/GenBank/DDBJ databases">
        <authorList>
            <person name="Felsheim R."/>
        </authorList>
    </citation>
    <scope>NUCLEOTIDE SEQUENCE [LARGE SCALE GENOMIC DNA]</scope>
    <source>
        <strain evidence="12">IrR/Munich</strain>
    </source>
</reference>
<evidence type="ECO:0000256" key="7">
    <source>
        <dbReference type="ARBA" id="ARBA00035257"/>
    </source>
</evidence>
<evidence type="ECO:0000256" key="1">
    <source>
        <dbReference type="ARBA" id="ARBA00010761"/>
    </source>
</evidence>
<keyword evidence="3 8" id="KW-0694">RNA-binding</keyword>
<gene>
    <name evidence="8 11" type="primary">rpsC</name>
    <name evidence="11" type="ORF">RMONA_08190</name>
</gene>
<dbReference type="CDD" id="cd02412">
    <property type="entry name" value="KH-II_30S_S3"/>
    <property type="match status" value="1"/>
</dbReference>
<dbReference type="NCBIfam" id="TIGR01009">
    <property type="entry name" value="rpsC_bact"/>
    <property type="match status" value="1"/>
</dbReference>
<dbReference type="EMBL" id="LN794217">
    <property type="protein sequence ID" value="CEO17987.1"/>
    <property type="molecule type" value="Genomic_DNA"/>
</dbReference>
<keyword evidence="4 8" id="KW-0689">Ribosomal protein</keyword>
<dbReference type="FunFam" id="3.30.300.20:FF:000001">
    <property type="entry name" value="30S ribosomal protein S3"/>
    <property type="match status" value="1"/>
</dbReference>
<dbReference type="PROSITE" id="PS00548">
    <property type="entry name" value="RIBOSOMAL_S3"/>
    <property type="match status" value="1"/>
</dbReference>
<dbReference type="Gene3D" id="3.30.1140.32">
    <property type="entry name" value="Ribosomal protein S3, C-terminal domain"/>
    <property type="match status" value="1"/>
</dbReference>
<evidence type="ECO:0000313" key="12">
    <source>
        <dbReference type="Proteomes" id="UP000018149"/>
    </source>
</evidence>
<organism evidence="11 12">
    <name type="scientific">Rickettsia monacensis</name>
    <dbReference type="NCBI Taxonomy" id="109232"/>
    <lineage>
        <taxon>Bacteria</taxon>
        <taxon>Pseudomonadati</taxon>
        <taxon>Pseudomonadota</taxon>
        <taxon>Alphaproteobacteria</taxon>
        <taxon>Rickettsiales</taxon>
        <taxon>Rickettsiaceae</taxon>
        <taxon>Rickettsieae</taxon>
        <taxon>Rickettsia</taxon>
        <taxon>spotted fever group</taxon>
    </lineage>
</organism>
<evidence type="ECO:0000256" key="3">
    <source>
        <dbReference type="ARBA" id="ARBA00022884"/>
    </source>
</evidence>
<name>A0A0B7J1E6_9RICK</name>
<protein>
    <recommendedName>
        <fullName evidence="7 8">Small ribosomal subunit protein uS3</fullName>
    </recommendedName>
</protein>
<sequence>MGQKVCAHGFRVGPTLIKGWDSVLYAEKHYKTLFIQDLKIRDLINKGFNQAQISRVLIERPSNKSIIININAKKPNIIIGRNGSEIDKLKKAIEKMTSLKEVYINIHEVRKFNIDAAIVAQTIALQIEKRVSFRKAMKTAIQASFKQGGQGIRVNCSGRLGGAEIARTEWYIEGRMPLHTLRADIDYSTAEAITTYGVIGVKVWIYKGEYTENKRYN</sequence>
<feature type="domain" description="KH type-2" evidence="10">
    <location>
        <begin position="40"/>
        <end position="110"/>
    </location>
</feature>
<dbReference type="STRING" id="109232.RMONA_08190"/>
<dbReference type="Pfam" id="PF07650">
    <property type="entry name" value="KH_2"/>
    <property type="match status" value="1"/>
</dbReference>
<dbReference type="SUPFAM" id="SSF54814">
    <property type="entry name" value="Prokaryotic type KH domain (KH-domain type II)"/>
    <property type="match status" value="1"/>
</dbReference>
<evidence type="ECO:0000256" key="2">
    <source>
        <dbReference type="ARBA" id="ARBA00022730"/>
    </source>
</evidence>
<dbReference type="SMART" id="SM00322">
    <property type="entry name" value="KH"/>
    <property type="match status" value="1"/>
</dbReference>
<keyword evidence="2 8" id="KW-0699">rRNA-binding</keyword>
<dbReference type="GO" id="GO:0019843">
    <property type="term" value="F:rRNA binding"/>
    <property type="evidence" value="ECO:0007669"/>
    <property type="project" value="UniProtKB-UniRule"/>
</dbReference>
<dbReference type="Gene3D" id="3.30.300.20">
    <property type="match status" value="1"/>
</dbReference>
<dbReference type="InterPro" id="IPR018280">
    <property type="entry name" value="Ribosomal_uS3_CS"/>
</dbReference>
<evidence type="ECO:0000256" key="4">
    <source>
        <dbReference type="ARBA" id="ARBA00022980"/>
    </source>
</evidence>
<evidence type="ECO:0000256" key="9">
    <source>
        <dbReference type="RuleBase" id="RU003624"/>
    </source>
</evidence>
<dbReference type="InterPro" id="IPR004087">
    <property type="entry name" value="KH_dom"/>
</dbReference>
<dbReference type="RefSeq" id="WP_008580959.1">
    <property type="nucleotide sequence ID" value="NZ_LN794217.1"/>
</dbReference>
<dbReference type="PROSITE" id="PS50823">
    <property type="entry name" value="KH_TYPE_2"/>
    <property type="match status" value="1"/>
</dbReference>
<dbReference type="GO" id="GO:0006412">
    <property type="term" value="P:translation"/>
    <property type="evidence" value="ECO:0007669"/>
    <property type="project" value="UniProtKB-UniRule"/>
</dbReference>
<dbReference type="InterPro" id="IPR015946">
    <property type="entry name" value="KH_dom-like_a/b"/>
</dbReference>
<dbReference type="SUPFAM" id="SSF54821">
    <property type="entry name" value="Ribosomal protein S3 C-terminal domain"/>
    <property type="match status" value="1"/>
</dbReference>
<dbReference type="InterPro" id="IPR036419">
    <property type="entry name" value="Ribosomal_S3_C_sf"/>
</dbReference>
<dbReference type="GO" id="GO:0022627">
    <property type="term" value="C:cytosolic small ribosomal subunit"/>
    <property type="evidence" value="ECO:0007669"/>
    <property type="project" value="TreeGrafter"/>
</dbReference>
<dbReference type="GO" id="GO:0003729">
    <property type="term" value="F:mRNA binding"/>
    <property type="evidence" value="ECO:0007669"/>
    <property type="project" value="UniProtKB-UniRule"/>
</dbReference>
<keyword evidence="5 8" id="KW-0687">Ribonucleoprotein</keyword>
<dbReference type="AlphaFoldDB" id="A0A0B7J1E6"/>
<evidence type="ECO:0000256" key="6">
    <source>
        <dbReference type="ARBA" id="ARBA00024998"/>
    </source>
</evidence>
<dbReference type="GO" id="GO:0003735">
    <property type="term" value="F:structural constituent of ribosome"/>
    <property type="evidence" value="ECO:0007669"/>
    <property type="project" value="InterPro"/>
</dbReference>
<comment type="function">
    <text evidence="6 8">Binds the lower part of the 30S subunit head. Binds mRNA in the 70S ribosome, positioning it for translation.</text>
</comment>
<dbReference type="Proteomes" id="UP000018149">
    <property type="component" value="Chromosome I"/>
</dbReference>
<dbReference type="HAMAP" id="MF_01309_B">
    <property type="entry name" value="Ribosomal_uS3_B"/>
    <property type="match status" value="1"/>
</dbReference>
<dbReference type="KEGG" id="rmc:RMONA_08190"/>
<accession>A0A0B7J1E6</accession>
<dbReference type="InterPro" id="IPR005704">
    <property type="entry name" value="Ribosomal_uS3_bac-typ"/>
</dbReference>
<dbReference type="PANTHER" id="PTHR11760:SF19">
    <property type="entry name" value="SMALL RIBOSOMAL SUBUNIT PROTEIN US3C"/>
    <property type="match status" value="1"/>
</dbReference>
<evidence type="ECO:0000256" key="5">
    <source>
        <dbReference type="ARBA" id="ARBA00023274"/>
    </source>
</evidence>